<evidence type="ECO:0000256" key="1">
    <source>
        <dbReference type="ARBA" id="ARBA00004651"/>
    </source>
</evidence>
<organism evidence="10 11">
    <name type="scientific">Pukyongiella litopenaei</name>
    <dbReference type="NCBI Taxonomy" id="2605946"/>
    <lineage>
        <taxon>Bacteria</taxon>
        <taxon>Pseudomonadati</taxon>
        <taxon>Pseudomonadota</taxon>
        <taxon>Alphaproteobacteria</taxon>
        <taxon>Rhodobacterales</taxon>
        <taxon>Paracoccaceae</taxon>
        <taxon>Pukyongiella</taxon>
    </lineage>
</organism>
<keyword evidence="3" id="KW-1003">Cell membrane</keyword>
<evidence type="ECO:0000259" key="9">
    <source>
        <dbReference type="Pfam" id="PF04290"/>
    </source>
</evidence>
<dbReference type="GO" id="GO:0022857">
    <property type="term" value="F:transmembrane transporter activity"/>
    <property type="evidence" value="ECO:0007669"/>
    <property type="project" value="UniProtKB-UniRule"/>
</dbReference>
<reference evidence="11" key="1">
    <citation type="submission" date="2018-03" db="EMBL/GenBank/DDBJ databases">
        <title>Genomic analysis of the strain SH-1 isolated from shrimp intestine.</title>
        <authorList>
            <person name="Kim Y.-S."/>
            <person name="Kim S.-E."/>
            <person name="Kim K.-H."/>
        </authorList>
    </citation>
    <scope>NUCLEOTIDE SEQUENCE [LARGE SCALE GENOMIC DNA]</scope>
    <source>
        <strain evidence="11">SH-1</strain>
    </source>
</reference>
<comment type="subunit">
    <text evidence="7">The complex comprises the extracytoplasmic solute receptor protein and the two transmembrane proteins.</text>
</comment>
<accession>A0A2S0MSP1</accession>
<feature type="transmembrane region" description="Helical" evidence="7">
    <location>
        <begin position="188"/>
        <end position="213"/>
    </location>
</feature>
<keyword evidence="4 7" id="KW-0812">Transmembrane</keyword>
<evidence type="ECO:0000256" key="8">
    <source>
        <dbReference type="SAM" id="MobiDB-lite"/>
    </source>
</evidence>
<keyword evidence="6 7" id="KW-0472">Membrane</keyword>
<evidence type="ECO:0000256" key="5">
    <source>
        <dbReference type="ARBA" id="ARBA00022989"/>
    </source>
</evidence>
<feature type="transmembrane region" description="Helical" evidence="7">
    <location>
        <begin position="62"/>
        <end position="81"/>
    </location>
</feature>
<dbReference type="Proteomes" id="UP000237655">
    <property type="component" value="Chromosome"/>
</dbReference>
<comment type="function">
    <text evidence="7">Part of the tripartite ATP-independent periplasmic (TRAP) transport system.</text>
</comment>
<evidence type="ECO:0000313" key="11">
    <source>
        <dbReference type="Proteomes" id="UP000237655"/>
    </source>
</evidence>
<evidence type="ECO:0000256" key="6">
    <source>
        <dbReference type="ARBA" id="ARBA00023136"/>
    </source>
</evidence>
<dbReference type="EMBL" id="CP027665">
    <property type="protein sequence ID" value="AVO38703.1"/>
    <property type="molecule type" value="Genomic_DNA"/>
</dbReference>
<comment type="similarity">
    <text evidence="7">Belongs to the TRAP transporter small permease family.</text>
</comment>
<feature type="transmembrane region" description="Helical" evidence="7">
    <location>
        <begin position="101"/>
        <end position="124"/>
    </location>
</feature>
<name>A0A2S0MSP1_9RHOB</name>
<keyword evidence="5 7" id="KW-1133">Transmembrane helix</keyword>
<feature type="region of interest" description="Disordered" evidence="8">
    <location>
        <begin position="1"/>
        <end position="37"/>
    </location>
</feature>
<evidence type="ECO:0000256" key="7">
    <source>
        <dbReference type="RuleBase" id="RU369079"/>
    </source>
</evidence>
<gene>
    <name evidence="10" type="ORF">C6Y53_14045</name>
</gene>
<protein>
    <recommendedName>
        <fullName evidence="7">TRAP transporter small permease protein</fullName>
    </recommendedName>
</protein>
<dbReference type="KEGG" id="thas:C6Y53_14045"/>
<dbReference type="GO" id="GO:0005886">
    <property type="term" value="C:plasma membrane"/>
    <property type="evidence" value="ECO:0007669"/>
    <property type="project" value="UniProtKB-SubCell"/>
</dbReference>
<dbReference type="InterPro" id="IPR055348">
    <property type="entry name" value="DctQ"/>
</dbReference>
<sequence length="222" mass="23164">MGRPARRAGQAGHRGAGNLPAPVEGGRNRARAGLGRGVKDPAGDYGLPAWPGSPLIRWLNRATLALAAVGGVGTLGIMAIINADVIGRGVFHTPVPATAEIVSAAIVAIVFLQLPLATGSGRNVRSDMVLNRLGRRGGRGADMLNAFHHAIGTLMLGVLLYYIAPGIFASIRGNETVGLYGIFTMPRWPFVVCVLSGCALTLAQYAVLTVGFATRAFDRRTA</sequence>
<feature type="transmembrane region" description="Helical" evidence="7">
    <location>
        <begin position="145"/>
        <end position="168"/>
    </location>
</feature>
<comment type="subcellular location">
    <subcellularLocation>
        <location evidence="7">Cell inner membrane</location>
        <topology evidence="7">Multi-pass membrane protein</topology>
    </subcellularLocation>
    <subcellularLocation>
        <location evidence="1">Cell membrane</location>
        <topology evidence="1">Multi-pass membrane protein</topology>
    </subcellularLocation>
</comment>
<feature type="domain" description="Tripartite ATP-independent periplasmic transporters DctQ component" evidence="9">
    <location>
        <begin position="77"/>
        <end position="209"/>
    </location>
</feature>
<keyword evidence="2 7" id="KW-0813">Transport</keyword>
<evidence type="ECO:0000256" key="2">
    <source>
        <dbReference type="ARBA" id="ARBA00022448"/>
    </source>
</evidence>
<evidence type="ECO:0000256" key="3">
    <source>
        <dbReference type="ARBA" id="ARBA00022475"/>
    </source>
</evidence>
<keyword evidence="7" id="KW-0997">Cell inner membrane</keyword>
<dbReference type="AlphaFoldDB" id="A0A2S0MSP1"/>
<evidence type="ECO:0000313" key="10">
    <source>
        <dbReference type="EMBL" id="AVO38703.1"/>
    </source>
</evidence>
<feature type="compositionally biased region" description="Low complexity" evidence="8">
    <location>
        <begin position="7"/>
        <end position="17"/>
    </location>
</feature>
<keyword evidence="11" id="KW-1185">Reference proteome</keyword>
<dbReference type="Pfam" id="PF04290">
    <property type="entry name" value="DctQ"/>
    <property type="match status" value="1"/>
</dbReference>
<proteinExistence type="inferred from homology"/>
<evidence type="ECO:0000256" key="4">
    <source>
        <dbReference type="ARBA" id="ARBA00022692"/>
    </source>
</evidence>